<feature type="compositionally biased region" description="Basic and acidic residues" evidence="1">
    <location>
        <begin position="585"/>
        <end position="594"/>
    </location>
</feature>
<name>A0A072P754_9EURO</name>
<feature type="region of interest" description="Disordered" evidence="1">
    <location>
        <begin position="82"/>
        <end position="108"/>
    </location>
</feature>
<feature type="compositionally biased region" description="Basic and acidic residues" evidence="1">
    <location>
        <begin position="351"/>
        <end position="365"/>
    </location>
</feature>
<dbReference type="RefSeq" id="XP_013258261.1">
    <property type="nucleotide sequence ID" value="XM_013402807.1"/>
</dbReference>
<accession>A0A072P754</accession>
<feature type="region of interest" description="Disordered" evidence="1">
    <location>
        <begin position="1"/>
        <end position="41"/>
    </location>
</feature>
<dbReference type="VEuPathDB" id="FungiDB:A1O9_08421"/>
<evidence type="ECO:0000313" key="2">
    <source>
        <dbReference type="EMBL" id="KEF55671.1"/>
    </source>
</evidence>
<dbReference type="GeneID" id="25283334"/>
<sequence length="772" mass="83578">MPHEIADSDAESDLDSPGRQPILGETMTEHGGTAASSQINFDEYMDPTQRLSSLESAERTSANTIGLFDGISEAHDALIPNAAHGQRPDSADPPPVARSRKRAHSAMYKSPDIADYDVSVKLSTTKRTKTYSHRSKSGAAEHQDLFATSPELLFQAENKASVGQSDDSNTREAAPSFSDQSTSLAVSHLNGVDRPRQISIHNSLQNITTSTASMGGYASINLDYRGSGEAIDINANPFGSLSQVSLDEDSNPTETERVANVFRQNQKASENDRVVKAPAFIDPSRLAYDDLEPSEAYLNGNEEDKFTPADPMPAPDKTSIAEDQVLPKKHGRRPKNSRMLSESPAPAVPDKAMDEHDLPDPELIRRSRQGTSKQVAEADAALAEQSPVKQPTNEVNLSDEQFVGLPKESYKPRPSRSRSKKLPSEDDVYSPPRFANIATDSPAKSKPLSNSTSPRDQEAGAPVEISTTKKGGRKSRVKRAKTSGAALKITEPMLSEGEDDVLWMDSKPAPVKIELPPDLKVLKGEEGQKSVAEAELEAEHNVPNGTTSNITIELPMAANRSYTASSSKAPPVVAAPKKRGRKSKKIQEELRAEPEAVVVDELEGEEPPNDNTRQPLSEKPGNITALKARSTTPKAPTVSPLSSPDTKPRTTTSPTKETQTGLPPDPINLTTPTKATIEKGPTKHSPINPPSLPGSSHSNGKKTLYRIGLSRRQNIPSLLRRVQRDKPAPKIVVAKEKEKKKKNAGDNGSDDDDDNNRLEIRGADGMLVEWGD</sequence>
<feature type="region of interest" description="Disordered" evidence="1">
    <location>
        <begin position="722"/>
        <end position="772"/>
    </location>
</feature>
<dbReference type="Proteomes" id="UP000027920">
    <property type="component" value="Unassembled WGS sequence"/>
</dbReference>
<feature type="compositionally biased region" description="Polar residues" evidence="1">
    <location>
        <begin position="629"/>
        <end position="661"/>
    </location>
</feature>
<feature type="region of interest" description="Disordered" evidence="1">
    <location>
        <begin position="561"/>
        <end position="702"/>
    </location>
</feature>
<proteinExistence type="predicted"/>
<feature type="compositionally biased region" description="Low complexity" evidence="1">
    <location>
        <begin position="564"/>
        <end position="575"/>
    </location>
</feature>
<dbReference type="HOGENOM" id="CLU_357532_0_0_1"/>
<organism evidence="2 3">
    <name type="scientific">Exophiala aquamarina CBS 119918</name>
    <dbReference type="NCBI Taxonomy" id="1182545"/>
    <lineage>
        <taxon>Eukaryota</taxon>
        <taxon>Fungi</taxon>
        <taxon>Dikarya</taxon>
        <taxon>Ascomycota</taxon>
        <taxon>Pezizomycotina</taxon>
        <taxon>Eurotiomycetes</taxon>
        <taxon>Chaetothyriomycetidae</taxon>
        <taxon>Chaetothyriales</taxon>
        <taxon>Herpotrichiellaceae</taxon>
        <taxon>Exophiala</taxon>
    </lineage>
</organism>
<feature type="compositionally biased region" description="Basic and acidic residues" evidence="1">
    <location>
        <begin position="722"/>
        <end position="737"/>
    </location>
</feature>
<dbReference type="EMBL" id="AMGV01000007">
    <property type="protein sequence ID" value="KEF55671.1"/>
    <property type="molecule type" value="Genomic_DNA"/>
</dbReference>
<feature type="region of interest" description="Disordered" evidence="1">
    <location>
        <begin position="300"/>
        <end position="484"/>
    </location>
</feature>
<keyword evidence="3" id="KW-1185">Reference proteome</keyword>
<dbReference type="OrthoDB" id="5404794at2759"/>
<gene>
    <name evidence="2" type="ORF">A1O9_08421</name>
</gene>
<feature type="compositionally biased region" description="Basic residues" evidence="1">
    <location>
        <begin position="327"/>
        <end position="336"/>
    </location>
</feature>
<feature type="compositionally biased region" description="Polar residues" evidence="1">
    <location>
        <begin position="387"/>
        <end position="399"/>
    </location>
</feature>
<comment type="caution">
    <text evidence="2">The sequence shown here is derived from an EMBL/GenBank/DDBJ whole genome shotgun (WGS) entry which is preliminary data.</text>
</comment>
<dbReference type="AlphaFoldDB" id="A0A072P754"/>
<feature type="region of interest" description="Disordered" evidence="1">
    <location>
        <begin position="159"/>
        <end position="182"/>
    </location>
</feature>
<evidence type="ECO:0000256" key="1">
    <source>
        <dbReference type="SAM" id="MobiDB-lite"/>
    </source>
</evidence>
<feature type="compositionally biased region" description="Basic residues" evidence="1">
    <location>
        <begin position="470"/>
        <end position="481"/>
    </location>
</feature>
<evidence type="ECO:0000313" key="3">
    <source>
        <dbReference type="Proteomes" id="UP000027920"/>
    </source>
</evidence>
<protein>
    <submittedName>
        <fullName evidence="2">Uncharacterized protein</fullName>
    </submittedName>
</protein>
<feature type="compositionally biased region" description="Acidic residues" evidence="1">
    <location>
        <begin position="598"/>
        <end position="608"/>
    </location>
</feature>
<reference evidence="2 3" key="1">
    <citation type="submission" date="2013-03" db="EMBL/GenBank/DDBJ databases">
        <title>The Genome Sequence of Exophiala aquamarina CBS 119918.</title>
        <authorList>
            <consortium name="The Broad Institute Genomics Platform"/>
            <person name="Cuomo C."/>
            <person name="de Hoog S."/>
            <person name="Gorbushina A."/>
            <person name="Walker B."/>
            <person name="Young S.K."/>
            <person name="Zeng Q."/>
            <person name="Gargeya S."/>
            <person name="Fitzgerald M."/>
            <person name="Haas B."/>
            <person name="Abouelleil A."/>
            <person name="Allen A.W."/>
            <person name="Alvarado L."/>
            <person name="Arachchi H.M."/>
            <person name="Berlin A.M."/>
            <person name="Chapman S.B."/>
            <person name="Gainer-Dewar J."/>
            <person name="Goldberg J."/>
            <person name="Griggs A."/>
            <person name="Gujja S."/>
            <person name="Hansen M."/>
            <person name="Howarth C."/>
            <person name="Imamovic A."/>
            <person name="Ireland A."/>
            <person name="Larimer J."/>
            <person name="McCowan C."/>
            <person name="Murphy C."/>
            <person name="Pearson M."/>
            <person name="Poon T.W."/>
            <person name="Priest M."/>
            <person name="Roberts A."/>
            <person name="Saif S."/>
            <person name="Shea T."/>
            <person name="Sisk P."/>
            <person name="Sykes S."/>
            <person name="Wortman J."/>
            <person name="Nusbaum C."/>
            <person name="Birren B."/>
        </authorList>
    </citation>
    <scope>NUCLEOTIDE SEQUENCE [LARGE SCALE GENOMIC DNA]</scope>
    <source>
        <strain evidence="2 3">CBS 119918</strain>
    </source>
</reference>